<dbReference type="AlphaFoldDB" id="A0A1F6CKN4"/>
<dbReference type="Pfam" id="PF18912">
    <property type="entry name" value="DZR_2"/>
    <property type="match status" value="1"/>
</dbReference>
<proteinExistence type="inferred from homology"/>
<comment type="caution">
    <text evidence="3">The sequence shown here is derived from an EMBL/GenBank/DDBJ whole genome shotgun (WGS) entry which is preliminary data.</text>
</comment>
<dbReference type="InterPro" id="IPR051910">
    <property type="entry name" value="ComF/GntX_DNA_util-trans"/>
</dbReference>
<dbReference type="Gene3D" id="3.40.50.2020">
    <property type="match status" value="1"/>
</dbReference>
<evidence type="ECO:0000313" key="4">
    <source>
        <dbReference type="Proteomes" id="UP000178606"/>
    </source>
</evidence>
<sequence>MALKFPHALKVLGSALVDFVFPPFCSLCREALRDGERIVCEACWSKVGALSGPRCPRCGAPSTDGEGCRNCAGKVFRFGGACVLAPFDEGAQALIHLLKYREKASVGVRFGRMLGEAVKADPRMAGVELVLPIPLHRSRARERGYNQSALIARGVGEALGRPVEERALARTRATRTQTELSAEERVRNVSGAFVVRRPGRVAGLRLLLVDDVFTTGATFDACAGALLDAGAAEVFVAAVASPFRT</sequence>
<evidence type="ECO:0000313" key="3">
    <source>
        <dbReference type="EMBL" id="OGG49814.1"/>
    </source>
</evidence>
<dbReference type="InterPro" id="IPR044005">
    <property type="entry name" value="DZR_2"/>
</dbReference>
<dbReference type="PANTHER" id="PTHR47505">
    <property type="entry name" value="DNA UTILIZATION PROTEIN YHGH"/>
    <property type="match status" value="1"/>
</dbReference>
<dbReference type="EMBL" id="MFKF01000221">
    <property type="protein sequence ID" value="OGG49814.1"/>
    <property type="molecule type" value="Genomic_DNA"/>
</dbReference>
<dbReference type="PANTHER" id="PTHR47505:SF1">
    <property type="entry name" value="DNA UTILIZATION PROTEIN YHGH"/>
    <property type="match status" value="1"/>
</dbReference>
<dbReference type="InterPro" id="IPR000836">
    <property type="entry name" value="PRTase_dom"/>
</dbReference>
<accession>A0A1F6CKN4</accession>
<evidence type="ECO:0000256" key="1">
    <source>
        <dbReference type="ARBA" id="ARBA00008007"/>
    </source>
</evidence>
<name>A0A1F6CKN4_HANXR</name>
<comment type="similarity">
    <text evidence="1">Belongs to the ComF/GntX family.</text>
</comment>
<dbReference type="CDD" id="cd06223">
    <property type="entry name" value="PRTases_typeI"/>
    <property type="match status" value="1"/>
</dbReference>
<evidence type="ECO:0000259" key="2">
    <source>
        <dbReference type="Pfam" id="PF18912"/>
    </source>
</evidence>
<gene>
    <name evidence="3" type="ORF">A3F84_28475</name>
</gene>
<dbReference type="SUPFAM" id="SSF53271">
    <property type="entry name" value="PRTase-like"/>
    <property type="match status" value="1"/>
</dbReference>
<dbReference type="Proteomes" id="UP000178606">
    <property type="component" value="Unassembled WGS sequence"/>
</dbReference>
<protein>
    <recommendedName>
        <fullName evidence="2">Double zinc ribbon domain-containing protein</fullName>
    </recommendedName>
</protein>
<organism evidence="3 4">
    <name type="scientific">Handelsmanbacteria sp. (strain RIFCSPLOWO2_12_FULL_64_10)</name>
    <dbReference type="NCBI Taxonomy" id="1817868"/>
    <lineage>
        <taxon>Bacteria</taxon>
        <taxon>Candidatus Handelsmaniibacteriota</taxon>
    </lineage>
</organism>
<feature type="domain" description="Double zinc ribbon" evidence="2">
    <location>
        <begin position="16"/>
        <end position="72"/>
    </location>
</feature>
<dbReference type="InterPro" id="IPR029057">
    <property type="entry name" value="PRTase-like"/>
</dbReference>
<reference evidence="3 4" key="1">
    <citation type="journal article" date="2016" name="Nat. Commun.">
        <title>Thousands of microbial genomes shed light on interconnected biogeochemical processes in an aquifer system.</title>
        <authorList>
            <person name="Anantharaman K."/>
            <person name="Brown C.T."/>
            <person name="Hug L.A."/>
            <person name="Sharon I."/>
            <person name="Castelle C.J."/>
            <person name="Probst A.J."/>
            <person name="Thomas B.C."/>
            <person name="Singh A."/>
            <person name="Wilkins M.J."/>
            <person name="Karaoz U."/>
            <person name="Brodie E.L."/>
            <person name="Williams K.H."/>
            <person name="Hubbard S.S."/>
            <person name="Banfield J.F."/>
        </authorList>
    </citation>
    <scope>NUCLEOTIDE SEQUENCE [LARGE SCALE GENOMIC DNA]</scope>
    <source>
        <strain evidence="4">RIFCSPLOWO2_12_FULL_64_10</strain>
    </source>
</reference>